<dbReference type="NCBIfam" id="TIGR01416">
    <property type="entry name" value="Rieske_proteo"/>
    <property type="match status" value="1"/>
</dbReference>
<evidence type="ECO:0000256" key="20">
    <source>
        <dbReference type="ARBA" id="ARBA00032409"/>
    </source>
</evidence>
<keyword evidence="14 22" id="KW-1133">Transmembrane helix</keyword>
<dbReference type="Gene3D" id="1.20.5.510">
    <property type="entry name" value="Single helix bin"/>
    <property type="match status" value="1"/>
</dbReference>
<comment type="subunit">
    <text evidence="4">The main subunits of complex b-c1 are: cytochrome b, cytochrome c1 and the Rieske protein.</text>
</comment>
<protein>
    <recommendedName>
        <fullName evidence="6">Ubiquinol-cytochrome c reductase iron-sulfur subunit</fullName>
        <ecNumber evidence="5">7.1.1.8</ecNumber>
    </recommendedName>
    <alternativeName>
        <fullName evidence="20">Rieske iron-sulfur protein</fullName>
    </alternativeName>
</protein>
<evidence type="ECO:0000256" key="13">
    <source>
        <dbReference type="ARBA" id="ARBA00022982"/>
    </source>
</evidence>
<evidence type="ECO:0000259" key="23">
    <source>
        <dbReference type="PROSITE" id="PS51296"/>
    </source>
</evidence>
<evidence type="ECO:0000256" key="9">
    <source>
        <dbReference type="ARBA" id="ARBA00022692"/>
    </source>
</evidence>
<dbReference type="EMBL" id="UOED01000031">
    <property type="protein sequence ID" value="VAV88106.1"/>
    <property type="molecule type" value="Genomic_DNA"/>
</dbReference>
<evidence type="ECO:0000256" key="17">
    <source>
        <dbReference type="ARBA" id="ARBA00023136"/>
    </source>
</evidence>
<dbReference type="GO" id="GO:0046872">
    <property type="term" value="F:metal ion binding"/>
    <property type="evidence" value="ECO:0007669"/>
    <property type="project" value="UniProtKB-KW"/>
</dbReference>
<evidence type="ECO:0000256" key="21">
    <source>
        <dbReference type="ARBA" id="ARBA00034078"/>
    </source>
</evidence>
<dbReference type="PROSITE" id="PS51296">
    <property type="entry name" value="RIESKE"/>
    <property type="match status" value="1"/>
</dbReference>
<evidence type="ECO:0000256" key="18">
    <source>
        <dbReference type="ARBA" id="ARBA00023157"/>
    </source>
</evidence>
<dbReference type="InterPro" id="IPR019546">
    <property type="entry name" value="TAT_signal_bac_arc"/>
</dbReference>
<dbReference type="InterPro" id="IPR014349">
    <property type="entry name" value="Rieske_Fe-S_prot"/>
</dbReference>
<evidence type="ECO:0000256" key="14">
    <source>
        <dbReference type="ARBA" id="ARBA00022989"/>
    </source>
</evidence>
<gene>
    <name evidence="24" type="ORF">MNBD_ALPHA02-1659</name>
</gene>
<evidence type="ECO:0000256" key="2">
    <source>
        <dbReference type="ARBA" id="ARBA00004162"/>
    </source>
</evidence>
<evidence type="ECO:0000256" key="12">
    <source>
        <dbReference type="ARBA" id="ARBA00022967"/>
    </source>
</evidence>
<comment type="similarity">
    <text evidence="3">Belongs to the Rieske iron-sulfur protein family.</text>
</comment>
<comment type="subcellular location">
    <subcellularLocation>
        <location evidence="2">Cell membrane</location>
        <topology evidence="2">Single-pass membrane protein</topology>
    </subcellularLocation>
</comment>
<keyword evidence="12" id="KW-1278">Translocase</keyword>
<dbReference type="FunFam" id="2.102.10.10:FF:000001">
    <property type="entry name" value="Cytochrome b-c1 complex subunit Rieske, mitochondrial"/>
    <property type="match status" value="1"/>
</dbReference>
<keyword evidence="7" id="KW-0813">Transport</keyword>
<comment type="cofactor">
    <cofactor evidence="21">
        <name>[2Fe-2S] cluster</name>
        <dbReference type="ChEBI" id="CHEBI:190135"/>
    </cofactor>
</comment>
<name>A0A3B0RGX1_9ZZZZ</name>
<organism evidence="24">
    <name type="scientific">hydrothermal vent metagenome</name>
    <dbReference type="NCBI Taxonomy" id="652676"/>
    <lineage>
        <taxon>unclassified sequences</taxon>
        <taxon>metagenomes</taxon>
        <taxon>ecological metagenomes</taxon>
    </lineage>
</organism>
<dbReference type="Gene3D" id="2.102.10.10">
    <property type="entry name" value="Rieske [2Fe-2S] iron-sulphur domain"/>
    <property type="match status" value="1"/>
</dbReference>
<dbReference type="AlphaFoldDB" id="A0A3B0RGX1"/>
<evidence type="ECO:0000256" key="5">
    <source>
        <dbReference type="ARBA" id="ARBA00012951"/>
    </source>
</evidence>
<keyword evidence="10" id="KW-0001">2Fe-2S</keyword>
<comment type="function">
    <text evidence="1">Component of the ubiquinol-cytochrome c reductase complex (complex III or cytochrome b-c1 complex), which is a respiratory chain that generates an electrochemical potential coupled to ATP synthesis.</text>
</comment>
<evidence type="ECO:0000256" key="4">
    <source>
        <dbReference type="ARBA" id="ARBA00011649"/>
    </source>
</evidence>
<keyword evidence="8" id="KW-1003">Cell membrane</keyword>
<evidence type="ECO:0000256" key="16">
    <source>
        <dbReference type="ARBA" id="ARBA00023014"/>
    </source>
</evidence>
<comment type="catalytic activity">
    <reaction evidence="19">
        <text>a quinol + 2 Fe(III)-[cytochrome c](out) = a quinone + 2 Fe(II)-[cytochrome c](out) + 2 H(+)(out)</text>
        <dbReference type="Rhea" id="RHEA:11484"/>
        <dbReference type="Rhea" id="RHEA-COMP:10350"/>
        <dbReference type="Rhea" id="RHEA-COMP:14399"/>
        <dbReference type="ChEBI" id="CHEBI:15378"/>
        <dbReference type="ChEBI" id="CHEBI:24646"/>
        <dbReference type="ChEBI" id="CHEBI:29033"/>
        <dbReference type="ChEBI" id="CHEBI:29034"/>
        <dbReference type="ChEBI" id="CHEBI:132124"/>
        <dbReference type="EC" id="7.1.1.8"/>
    </reaction>
</comment>
<reference evidence="24" key="1">
    <citation type="submission" date="2018-06" db="EMBL/GenBank/DDBJ databases">
        <authorList>
            <person name="Zhirakovskaya E."/>
        </authorList>
    </citation>
    <scope>NUCLEOTIDE SEQUENCE</scope>
</reference>
<feature type="domain" description="Rieske" evidence="23">
    <location>
        <begin position="106"/>
        <end position="178"/>
    </location>
</feature>
<dbReference type="GO" id="GO:0016491">
    <property type="term" value="F:oxidoreductase activity"/>
    <property type="evidence" value="ECO:0007669"/>
    <property type="project" value="UniProtKB-KW"/>
</dbReference>
<keyword evidence="24" id="KW-0560">Oxidoreductase</keyword>
<evidence type="ECO:0000313" key="24">
    <source>
        <dbReference type="EMBL" id="VAV88106.1"/>
    </source>
</evidence>
<evidence type="ECO:0000256" key="3">
    <source>
        <dbReference type="ARBA" id="ARBA00010651"/>
    </source>
</evidence>
<dbReference type="SUPFAM" id="SSF50022">
    <property type="entry name" value="ISP domain"/>
    <property type="match status" value="1"/>
</dbReference>
<dbReference type="InterPro" id="IPR017941">
    <property type="entry name" value="Rieske_2Fe-2S"/>
</dbReference>
<dbReference type="GO" id="GO:0051537">
    <property type="term" value="F:2 iron, 2 sulfur cluster binding"/>
    <property type="evidence" value="ECO:0007669"/>
    <property type="project" value="UniProtKB-KW"/>
</dbReference>
<dbReference type="InterPro" id="IPR019470">
    <property type="entry name" value="Ubiq_cytC_Rdtase_Fe-S_su_TAT"/>
</dbReference>
<proteinExistence type="inferred from homology"/>
<evidence type="ECO:0000256" key="11">
    <source>
        <dbReference type="ARBA" id="ARBA00022723"/>
    </source>
</evidence>
<dbReference type="Pfam" id="PF10399">
    <property type="entry name" value="UCR_Fe-S_N"/>
    <property type="match status" value="1"/>
</dbReference>
<keyword evidence="15" id="KW-0408">Iron</keyword>
<evidence type="ECO:0000256" key="7">
    <source>
        <dbReference type="ARBA" id="ARBA00022448"/>
    </source>
</evidence>
<dbReference type="InterPro" id="IPR005805">
    <property type="entry name" value="Rieske_Fe-S_prot_C"/>
</dbReference>
<keyword evidence="18" id="KW-1015">Disulfide bond</keyword>
<keyword evidence="17 22" id="KW-0472">Membrane</keyword>
<dbReference type="InterPro" id="IPR036922">
    <property type="entry name" value="Rieske_2Fe-2S_sf"/>
</dbReference>
<dbReference type="GO" id="GO:0005886">
    <property type="term" value="C:plasma membrane"/>
    <property type="evidence" value="ECO:0007669"/>
    <property type="project" value="UniProtKB-SubCell"/>
</dbReference>
<feature type="transmembrane region" description="Helical" evidence="22">
    <location>
        <begin position="18"/>
        <end position="39"/>
    </location>
</feature>
<accession>A0A3B0RGX1</accession>
<evidence type="ECO:0000256" key="19">
    <source>
        <dbReference type="ARBA" id="ARBA00029351"/>
    </source>
</evidence>
<evidence type="ECO:0000256" key="8">
    <source>
        <dbReference type="ARBA" id="ARBA00022475"/>
    </source>
</evidence>
<evidence type="ECO:0000256" key="1">
    <source>
        <dbReference type="ARBA" id="ARBA00002444"/>
    </source>
</evidence>
<keyword evidence="11" id="KW-0479">Metal-binding</keyword>
<dbReference type="PROSITE" id="PS51318">
    <property type="entry name" value="TAT"/>
    <property type="match status" value="1"/>
</dbReference>
<dbReference type="GO" id="GO:0008121">
    <property type="term" value="F:quinol-cytochrome-c reductase activity"/>
    <property type="evidence" value="ECO:0007669"/>
    <property type="project" value="UniProtKB-EC"/>
</dbReference>
<sequence length="180" mass="19843">MTTNDPIEQDGEVTRRNFLYVATGVVGTVGVASVAWPLVDQMNPSADVLAMASVEVDISPIPVGQTVSILWRGKPVFIRHRTEKEIARAISENNDPMIDPADDKDRAQNPEWLIMIGICTHLGCVPLDNTEFQSGDYGGWYCPCHGSEYDIAGRIRKGPAPRNLDLPKYKYLSDTLVKIG</sequence>
<evidence type="ECO:0000256" key="10">
    <source>
        <dbReference type="ARBA" id="ARBA00022714"/>
    </source>
</evidence>
<evidence type="ECO:0000256" key="22">
    <source>
        <dbReference type="SAM" id="Phobius"/>
    </source>
</evidence>
<keyword evidence="16" id="KW-0411">Iron-sulfur</keyword>
<dbReference type="EC" id="7.1.1.8" evidence="5"/>
<dbReference type="Pfam" id="PF00355">
    <property type="entry name" value="Rieske"/>
    <property type="match status" value="1"/>
</dbReference>
<dbReference type="PRINTS" id="PR00162">
    <property type="entry name" value="RIESKE"/>
</dbReference>
<keyword evidence="13" id="KW-0249">Electron transport</keyword>
<dbReference type="InterPro" id="IPR006317">
    <property type="entry name" value="Ubiquinol_cyt_c_Rdtase_Fe-S-su"/>
</dbReference>
<dbReference type="CDD" id="cd03470">
    <property type="entry name" value="Rieske_cytochrome_bc1"/>
    <property type="match status" value="1"/>
</dbReference>
<keyword evidence="9 22" id="KW-0812">Transmembrane</keyword>
<evidence type="ECO:0000256" key="6">
    <source>
        <dbReference type="ARBA" id="ARBA00019816"/>
    </source>
</evidence>
<dbReference type="NCBIfam" id="TIGR01409">
    <property type="entry name" value="TAT_signal_seq"/>
    <property type="match status" value="1"/>
</dbReference>
<evidence type="ECO:0000256" key="15">
    <source>
        <dbReference type="ARBA" id="ARBA00023004"/>
    </source>
</evidence>
<dbReference type="InterPro" id="IPR006311">
    <property type="entry name" value="TAT_signal"/>
</dbReference>
<dbReference type="PANTHER" id="PTHR10134">
    <property type="entry name" value="CYTOCHROME B-C1 COMPLEX SUBUNIT RIESKE, MITOCHONDRIAL"/>
    <property type="match status" value="1"/>
</dbReference>